<dbReference type="Pfam" id="PF13414">
    <property type="entry name" value="TPR_11"/>
    <property type="match status" value="1"/>
</dbReference>
<gene>
    <name evidence="6" type="ORF">S06H3_34007</name>
</gene>
<proteinExistence type="predicted"/>
<dbReference type="InterPro" id="IPR051939">
    <property type="entry name" value="Glycosyltr_41/O-GlcNAc_trsf"/>
</dbReference>
<dbReference type="AlphaFoldDB" id="X1M5I0"/>
<reference evidence="6" key="1">
    <citation type="journal article" date="2014" name="Front. Microbiol.">
        <title>High frequency of phylogenetically diverse reductive dehalogenase-homologous genes in deep subseafloor sedimentary metagenomes.</title>
        <authorList>
            <person name="Kawai M."/>
            <person name="Futagami T."/>
            <person name="Toyoda A."/>
            <person name="Takaki Y."/>
            <person name="Nishi S."/>
            <person name="Hori S."/>
            <person name="Arai W."/>
            <person name="Tsubouchi T."/>
            <person name="Morono Y."/>
            <person name="Uchiyama I."/>
            <person name="Ito T."/>
            <person name="Fujiyama A."/>
            <person name="Inagaki F."/>
            <person name="Takami H."/>
        </authorList>
    </citation>
    <scope>NUCLEOTIDE SEQUENCE</scope>
    <source>
        <strain evidence="6">Expedition CK06-06</strain>
    </source>
</reference>
<organism evidence="6">
    <name type="scientific">marine sediment metagenome</name>
    <dbReference type="NCBI Taxonomy" id="412755"/>
    <lineage>
        <taxon>unclassified sequences</taxon>
        <taxon>metagenomes</taxon>
        <taxon>ecological metagenomes</taxon>
    </lineage>
</organism>
<evidence type="ECO:0000256" key="1">
    <source>
        <dbReference type="ARBA" id="ARBA00004922"/>
    </source>
</evidence>
<dbReference type="PANTHER" id="PTHR44835:SF1">
    <property type="entry name" value="PROTEIN O-GLCNAC TRANSFERASE"/>
    <property type="match status" value="1"/>
</dbReference>
<keyword evidence="2" id="KW-0328">Glycosyltransferase</keyword>
<dbReference type="Gene3D" id="1.25.40.10">
    <property type="entry name" value="Tetratricopeptide repeat domain"/>
    <property type="match status" value="2"/>
</dbReference>
<evidence type="ECO:0000256" key="5">
    <source>
        <dbReference type="ARBA" id="ARBA00022803"/>
    </source>
</evidence>
<comment type="pathway">
    <text evidence="1">Protein modification; protein glycosylation.</text>
</comment>
<dbReference type="InterPro" id="IPR019734">
    <property type="entry name" value="TPR_rpt"/>
</dbReference>
<keyword evidence="4" id="KW-0677">Repeat</keyword>
<dbReference type="EMBL" id="BARV01020372">
    <property type="protein sequence ID" value="GAI26568.1"/>
    <property type="molecule type" value="Genomic_DNA"/>
</dbReference>
<evidence type="ECO:0000256" key="2">
    <source>
        <dbReference type="ARBA" id="ARBA00022676"/>
    </source>
</evidence>
<dbReference type="PANTHER" id="PTHR44835">
    <property type="entry name" value="UDP-N-ACETYLGLUCOSAMINE--PEPTIDE N-ACETYLGLUCOSAMINYLTRANSFERASE SPINDLY-RELATED"/>
    <property type="match status" value="1"/>
</dbReference>
<evidence type="ECO:0000256" key="3">
    <source>
        <dbReference type="ARBA" id="ARBA00022679"/>
    </source>
</evidence>
<dbReference type="InterPro" id="IPR013105">
    <property type="entry name" value="TPR_2"/>
</dbReference>
<dbReference type="InterPro" id="IPR011990">
    <property type="entry name" value="TPR-like_helical_dom_sf"/>
</dbReference>
<accession>X1M5I0</accession>
<dbReference type="SUPFAM" id="SSF48452">
    <property type="entry name" value="TPR-like"/>
    <property type="match status" value="1"/>
</dbReference>
<keyword evidence="5" id="KW-0802">TPR repeat</keyword>
<dbReference type="Pfam" id="PF07719">
    <property type="entry name" value="TPR_2"/>
    <property type="match status" value="1"/>
</dbReference>
<dbReference type="SMART" id="SM00028">
    <property type="entry name" value="TPR"/>
    <property type="match status" value="2"/>
</dbReference>
<dbReference type="PROSITE" id="PS50005">
    <property type="entry name" value="TPR"/>
    <property type="match status" value="2"/>
</dbReference>
<evidence type="ECO:0000313" key="6">
    <source>
        <dbReference type="EMBL" id="GAI26568.1"/>
    </source>
</evidence>
<dbReference type="GO" id="GO:0016757">
    <property type="term" value="F:glycosyltransferase activity"/>
    <property type="evidence" value="ECO:0007669"/>
    <property type="project" value="UniProtKB-KW"/>
</dbReference>
<protein>
    <submittedName>
        <fullName evidence="6">Uncharacterized protein</fullName>
    </submittedName>
</protein>
<keyword evidence="3" id="KW-0808">Transferase</keyword>
<name>X1M5I0_9ZZZZ</name>
<evidence type="ECO:0000256" key="4">
    <source>
        <dbReference type="ARBA" id="ARBA00022737"/>
    </source>
</evidence>
<comment type="caution">
    <text evidence="6">The sequence shown here is derived from an EMBL/GenBank/DDBJ whole genome shotgun (WGS) entry which is preliminary data.</text>
</comment>
<sequence>MDWRNKAIEKFERAVYYEPNYVEAHYNLAILYSKKGLSDRALSEYEKIIEIEQRNLFPKISCGYEGALLKFDYALAHFQLAALYEKEGRPKEAKAEYEHLLKIRPDFAPAKEALARLKR</sequence>